<protein>
    <submittedName>
        <fullName evidence="1">Uncharacterized protein</fullName>
    </submittedName>
</protein>
<organism evidence="1 3">
    <name type="scientific">Paenibacillus larvae subsp. larvae</name>
    <dbReference type="NCBI Taxonomy" id="147375"/>
    <lineage>
        <taxon>Bacteria</taxon>
        <taxon>Bacillati</taxon>
        <taxon>Bacillota</taxon>
        <taxon>Bacilli</taxon>
        <taxon>Bacillales</taxon>
        <taxon>Paenibacillaceae</taxon>
        <taxon>Paenibacillus</taxon>
    </lineage>
</organism>
<evidence type="ECO:0000313" key="2">
    <source>
        <dbReference type="EMBL" id="QHZ53434.1"/>
    </source>
</evidence>
<accession>A0A6C0QXC1</accession>
<dbReference type="EMBL" id="CP019717">
    <property type="protein sequence ID" value="QHZ53434.1"/>
    <property type="molecule type" value="Genomic_DNA"/>
</dbReference>
<evidence type="ECO:0000313" key="3">
    <source>
        <dbReference type="Proteomes" id="UP000239833"/>
    </source>
</evidence>
<dbReference type="Proteomes" id="UP000239833">
    <property type="component" value="Chromosome"/>
</dbReference>
<proteinExistence type="predicted"/>
<accession>A0A8B6WW24</accession>
<dbReference type="EMBL" id="CP019655">
    <property type="protein sequence ID" value="AVF28206.1"/>
    <property type="molecule type" value="Genomic_DNA"/>
</dbReference>
<reference evidence="3" key="1">
    <citation type="submission" date="2017-02" db="EMBL/GenBank/DDBJ databases">
        <title>Delineation of Paenibacillus larvae strains originating from foulbrood outbreaks.</title>
        <authorList>
            <person name="Beims H."/>
            <person name="Bunk B."/>
            <person name="Sproeer C."/>
            <person name="Mohr K.I."/>
            <person name="Pradella S."/>
            <person name="Guenther G."/>
            <person name="Rohde M."/>
            <person name="von der Ohe W."/>
            <person name="Steinert M."/>
        </authorList>
    </citation>
    <scope>NUCLEOTIDE SEQUENCE [LARGE SCALE GENOMIC DNA]</scope>
    <source>
        <strain evidence="3">Eric_III</strain>
    </source>
</reference>
<name>A0A2L1UID8_9BACL</name>
<sequence length="75" mass="8558">MKHVHNFRQFAEKYNRFSYNPGNGPGSFYEITVNDLATEKGCRGKATDAQIKGADFPLQVLRCDFFCITTPFSEM</sequence>
<evidence type="ECO:0000313" key="4">
    <source>
        <dbReference type="Proteomes" id="UP000464330"/>
    </source>
</evidence>
<dbReference type="AlphaFoldDB" id="A0A2L1UID8"/>
<reference evidence="1 4" key="2">
    <citation type="journal article" date="2020" name="Int. J. Med. Microbiol.">
        <title>Discovery of Paenibacillus larvae ERIC V: Phenotypic and genomic comparison to genotypes ERIC I-IV reveal different inventories of virulence factors which correlate with epidemiological prevalences of American Foulbrood.</title>
        <authorList>
            <person name="Beims H."/>
            <person name="Bunk B."/>
            <person name="Erler S."/>
            <person name="Mohr K.I."/>
            <person name="Sproer C."/>
            <person name="Pradella S."/>
            <person name="Gunther G."/>
            <person name="Rohde M."/>
            <person name="von der Ohe W."/>
            <person name="Steinert M."/>
        </authorList>
    </citation>
    <scope>NUCLEOTIDE SEQUENCE</scope>
    <source>
        <strain evidence="1">Eric_III</strain>
        <strain evidence="2">Eric_V</strain>
    </source>
</reference>
<accession>A0A2L1UID8</accession>
<dbReference type="Proteomes" id="UP000464330">
    <property type="component" value="Chromosome"/>
</dbReference>
<evidence type="ECO:0000313" key="1">
    <source>
        <dbReference type="EMBL" id="AVF28206.1"/>
    </source>
</evidence>
<gene>
    <name evidence="1" type="ORF">ERICIII_04139</name>
    <name evidence="2" type="ORF">ERICV_04387</name>
</gene>